<proteinExistence type="inferred from homology"/>
<evidence type="ECO:0000256" key="2">
    <source>
        <dbReference type="ARBA" id="ARBA00023186"/>
    </source>
</evidence>
<organism evidence="4 5">
    <name type="scientific">Phyllobacterium ifriqiyense</name>
    <dbReference type="NCBI Taxonomy" id="314238"/>
    <lineage>
        <taxon>Bacteria</taxon>
        <taxon>Pseudomonadati</taxon>
        <taxon>Pseudomonadota</taxon>
        <taxon>Alphaproteobacteria</taxon>
        <taxon>Hyphomicrobiales</taxon>
        <taxon>Phyllobacteriaceae</taxon>
        <taxon>Phyllobacterium</taxon>
    </lineage>
</organism>
<keyword evidence="1 3" id="KW-0996">Nickel insertion</keyword>
<comment type="subunit">
    <text evidence="3">UreD, UreF and UreG form a complex that acts as a GTP-hydrolysis-dependent molecular chaperone, activating the urease apoprotein by helping to assemble the nickel containing metallocenter of UreC. The UreE protein probably delivers the nickel.</text>
</comment>
<dbReference type="Pfam" id="PF01730">
    <property type="entry name" value="UreF"/>
    <property type="match status" value="1"/>
</dbReference>
<evidence type="ECO:0000313" key="5">
    <source>
        <dbReference type="Proteomes" id="UP001237780"/>
    </source>
</evidence>
<dbReference type="PANTHER" id="PTHR33620:SF1">
    <property type="entry name" value="UREASE ACCESSORY PROTEIN F"/>
    <property type="match status" value="1"/>
</dbReference>
<comment type="subcellular location">
    <subcellularLocation>
        <location evidence="3">Cytoplasm</location>
    </subcellularLocation>
</comment>
<dbReference type="InterPro" id="IPR002639">
    <property type="entry name" value="UreF"/>
</dbReference>
<keyword evidence="5" id="KW-1185">Reference proteome</keyword>
<keyword evidence="2 3" id="KW-0143">Chaperone</keyword>
<sequence>MDIATIITPTDHITIMIDNGALLRLITWLSPAFPVGAFSYSHGIEQAIHHGLVHDRQSLEDWLIDILNEGSGWNDAVLFAQSHQIAKSGSDFSQIADLAEALAGSRERHMETMLQGEAFLSAAQAWPNPVSERLPSRVASPVAVGAIAGAHGIEIEAALCAFLHGFISNLIQGAVRLVPLGQRDGVAILAGLEEQIQSCSSKAAKSTLDNLGTCAVISDIMAMRHETQYSRVFRS</sequence>
<gene>
    <name evidence="3" type="primary">ureF</name>
    <name evidence="4" type="ORF">QFZ34_000796</name>
</gene>
<evidence type="ECO:0000256" key="1">
    <source>
        <dbReference type="ARBA" id="ARBA00022988"/>
    </source>
</evidence>
<comment type="function">
    <text evidence="3">Required for maturation of urease via the functional incorporation of the urease nickel metallocenter.</text>
</comment>
<dbReference type="PIRSF" id="PIRSF009467">
    <property type="entry name" value="Ureas_acces_UreF"/>
    <property type="match status" value="1"/>
</dbReference>
<accession>A0ABU0S4E7</accession>
<dbReference type="HAMAP" id="MF_01385">
    <property type="entry name" value="UreF"/>
    <property type="match status" value="1"/>
</dbReference>
<dbReference type="PANTHER" id="PTHR33620">
    <property type="entry name" value="UREASE ACCESSORY PROTEIN F"/>
    <property type="match status" value="1"/>
</dbReference>
<dbReference type="EMBL" id="JAUSZT010000002">
    <property type="protein sequence ID" value="MDQ0995619.1"/>
    <property type="molecule type" value="Genomic_DNA"/>
</dbReference>
<protein>
    <recommendedName>
        <fullName evidence="3">Urease accessory protein UreF</fullName>
    </recommendedName>
</protein>
<name>A0ABU0S4E7_9HYPH</name>
<dbReference type="InterPro" id="IPR038277">
    <property type="entry name" value="UreF_sf"/>
</dbReference>
<keyword evidence="3" id="KW-0963">Cytoplasm</keyword>
<evidence type="ECO:0000313" key="4">
    <source>
        <dbReference type="EMBL" id="MDQ0995619.1"/>
    </source>
</evidence>
<comment type="caution">
    <text evidence="4">The sequence shown here is derived from an EMBL/GenBank/DDBJ whole genome shotgun (WGS) entry which is preliminary data.</text>
</comment>
<dbReference type="Proteomes" id="UP001237780">
    <property type="component" value="Unassembled WGS sequence"/>
</dbReference>
<comment type="similarity">
    <text evidence="3">Belongs to the UreF family.</text>
</comment>
<dbReference type="Gene3D" id="1.10.4190.10">
    <property type="entry name" value="Urease accessory protein UreF"/>
    <property type="match status" value="1"/>
</dbReference>
<evidence type="ECO:0000256" key="3">
    <source>
        <dbReference type="HAMAP-Rule" id="MF_01385"/>
    </source>
</evidence>
<reference evidence="4 5" key="1">
    <citation type="submission" date="2023-07" db="EMBL/GenBank/DDBJ databases">
        <title>Comparative genomics of wheat-associated soil bacteria to identify genetic determinants of phenazine resistance.</title>
        <authorList>
            <person name="Mouncey N."/>
        </authorList>
    </citation>
    <scope>NUCLEOTIDE SEQUENCE [LARGE SCALE GENOMIC DNA]</scope>
    <source>
        <strain evidence="4 5">W4I11</strain>
    </source>
</reference>